<feature type="binding site" evidence="1">
    <location>
        <position position="96"/>
    </location>
    <ligand>
        <name>substrate</name>
    </ligand>
</feature>
<dbReference type="Proteomes" id="UP001300763">
    <property type="component" value="Unassembled WGS sequence"/>
</dbReference>
<keyword evidence="1" id="KW-0823">Tryptophan catabolism</keyword>
<dbReference type="PANTHER" id="PTHR10138:SF0">
    <property type="entry name" value="TRYPTOPHAN 2,3-DIOXYGENASE"/>
    <property type="match status" value="1"/>
</dbReference>
<keyword evidence="1" id="KW-0408">Iron</keyword>
<dbReference type="PANTHER" id="PTHR10138">
    <property type="entry name" value="TRYPTOPHAN 2,3-DIOXYGENASE"/>
    <property type="match status" value="1"/>
</dbReference>
<dbReference type="InterPro" id="IPR037217">
    <property type="entry name" value="Trp/Indoleamine_2_3_dOase-like"/>
</dbReference>
<comment type="function">
    <text evidence="1">Heme-dependent dioxygenase that catalyzes the oxidative cleavage of the L-tryptophan (L-Trp) pyrrole ring and converts L-tryptophan to N-formyl-L-kynurenine. Catalyzes the oxidative cleavage of the indole moiety.</text>
</comment>
<comment type="pathway">
    <text evidence="1">Amino-acid degradation; L-tryptophan degradation via kynurenine pathway; L-kynurenine from L-tryptophan: step 1/2.</text>
</comment>
<reference evidence="2 3" key="1">
    <citation type="submission" date="2023-02" db="EMBL/GenBank/DDBJ databases">
        <title>Genome sequencing required for Actinomycetospora new species description.</title>
        <authorList>
            <person name="Saimee Y."/>
            <person name="Duangmal K."/>
        </authorList>
    </citation>
    <scope>NUCLEOTIDE SEQUENCE [LARGE SCALE GENOMIC DNA]</scope>
    <source>
        <strain evidence="2 3">DW7H6</strain>
    </source>
</reference>
<comment type="cofactor">
    <cofactor evidence="1">
        <name>heme</name>
        <dbReference type="ChEBI" id="CHEBI:30413"/>
    </cofactor>
    <text evidence="1">Binds 1 heme group per subunit.</text>
</comment>
<comment type="subunit">
    <text evidence="1">Homotetramer.</text>
</comment>
<dbReference type="EMBL" id="JAQZAO010000001">
    <property type="protein sequence ID" value="MDD7964408.1"/>
    <property type="molecule type" value="Genomic_DNA"/>
</dbReference>
<dbReference type="RefSeq" id="WP_274198936.1">
    <property type="nucleotide sequence ID" value="NZ_JAQZAO010000001.1"/>
</dbReference>
<evidence type="ECO:0000313" key="2">
    <source>
        <dbReference type="EMBL" id="MDD7964408.1"/>
    </source>
</evidence>
<feature type="binding site" evidence="1">
    <location>
        <position position="100"/>
    </location>
    <ligand>
        <name>substrate</name>
    </ligand>
</feature>
<dbReference type="Gene3D" id="1.20.58.480">
    <property type="match status" value="1"/>
</dbReference>
<keyword evidence="1" id="KW-0223">Dioxygenase</keyword>
<dbReference type="Pfam" id="PF03301">
    <property type="entry name" value="Trp_dioxygenase"/>
    <property type="match status" value="2"/>
</dbReference>
<keyword evidence="1" id="KW-0349">Heme</keyword>
<dbReference type="InterPro" id="IPR004981">
    <property type="entry name" value="Trp_2_3_dOase"/>
</dbReference>
<comment type="similarity">
    <text evidence="1">Belongs to the tryptophan 2,3-dioxygenase family.</text>
</comment>
<comment type="caution">
    <text evidence="2">The sequence shown here is derived from an EMBL/GenBank/DDBJ whole genome shotgun (WGS) entry which is preliminary data.</text>
</comment>
<dbReference type="EC" id="1.13.11.11" evidence="1"/>
<organism evidence="2 3">
    <name type="scientific">Actinomycetospora lemnae</name>
    <dbReference type="NCBI Taxonomy" id="3019891"/>
    <lineage>
        <taxon>Bacteria</taxon>
        <taxon>Bacillati</taxon>
        <taxon>Actinomycetota</taxon>
        <taxon>Actinomycetes</taxon>
        <taxon>Pseudonocardiales</taxon>
        <taxon>Pseudonocardiaceae</taxon>
        <taxon>Actinomycetospora</taxon>
    </lineage>
</organism>
<proteinExistence type="inferred from homology"/>
<comment type="catalytic activity">
    <reaction evidence="1">
        <text>L-tryptophan + O2 = N-formyl-L-kynurenine</text>
        <dbReference type="Rhea" id="RHEA:24536"/>
        <dbReference type="ChEBI" id="CHEBI:15379"/>
        <dbReference type="ChEBI" id="CHEBI:57912"/>
        <dbReference type="ChEBI" id="CHEBI:58629"/>
        <dbReference type="EC" id="1.13.11.11"/>
    </reaction>
</comment>
<evidence type="ECO:0000313" key="3">
    <source>
        <dbReference type="Proteomes" id="UP001300763"/>
    </source>
</evidence>
<keyword evidence="1" id="KW-0560">Oxidoreductase</keyword>
<feature type="binding site" evidence="1">
    <location>
        <begin position="34"/>
        <end position="38"/>
    </location>
    <ligand>
        <name>substrate</name>
    </ligand>
</feature>
<keyword evidence="3" id="KW-1185">Reference proteome</keyword>
<feature type="binding site" evidence="1">
    <location>
        <position position="237"/>
    </location>
    <ligand>
        <name>substrate</name>
    </ligand>
</feature>
<keyword evidence="1" id="KW-0479">Metal-binding</keyword>
<protein>
    <recommendedName>
        <fullName evidence="1">Tryptophan 2,3-dioxygenase</fullName>
        <shortName evidence="1">TDO</shortName>
        <ecNumber evidence="1">1.13.11.11</ecNumber>
    </recommendedName>
    <alternativeName>
        <fullName evidence="1">Tryptamin 2,3-dioxygenase</fullName>
    </alternativeName>
    <alternativeName>
        <fullName evidence="1">Tryptophan oxygenase</fullName>
        <shortName evidence="1">TO</shortName>
        <shortName evidence="1">TRPO</shortName>
    </alternativeName>
    <alternativeName>
        <fullName evidence="1">Tryptophan pyrrolase</fullName>
    </alternativeName>
    <alternativeName>
        <fullName evidence="1">Tryptophanase</fullName>
    </alternativeName>
</protein>
<gene>
    <name evidence="1" type="primary">kynA</name>
    <name evidence="2" type="ORF">PGB27_03525</name>
</gene>
<evidence type="ECO:0000256" key="1">
    <source>
        <dbReference type="HAMAP-Rule" id="MF_01972"/>
    </source>
</evidence>
<feature type="binding site" description="axial binding residue" evidence="1">
    <location>
        <position position="223"/>
    </location>
    <ligand>
        <name>heme</name>
        <dbReference type="ChEBI" id="CHEBI:30413"/>
    </ligand>
    <ligandPart>
        <name>Fe</name>
        <dbReference type="ChEBI" id="CHEBI:18248"/>
    </ligandPart>
</feature>
<sequence>MAESLTYGQYLHLDELLGAQHPLSRPEAHDELLFIVQHQTSELWLKLALHELTGACDDLARDDLPLALKRLARVKHVQKQLIEQWSVLATLTPTEYQQFRGFLGTSSGFQSYQYRAVEFLLGAKDPAMIEVLGKDEAARALLTAALERPSLYDEFLRLLARRGHPVPADLLERDVRAAHEEDPRLVEVFRAIYDAPERNWDVYEACEELVDVEDNLQLWRFRHLKTVERTIGFRTGTGGTTGASFLRRVLDLTFFPELYAVRTAL</sequence>
<name>A0ABT5SNJ2_9PSEU</name>
<accession>A0ABT5SNJ2</accession>
<dbReference type="SUPFAM" id="SSF140959">
    <property type="entry name" value="Indolic compounds 2,3-dioxygenase-like"/>
    <property type="match status" value="1"/>
</dbReference>
<dbReference type="HAMAP" id="MF_01972">
    <property type="entry name" value="T23O"/>
    <property type="match status" value="1"/>
</dbReference>